<feature type="compositionally biased region" description="Polar residues" evidence="2">
    <location>
        <begin position="107"/>
        <end position="116"/>
    </location>
</feature>
<sequence length="275" mass="31062">MISKFPRPYAPALFLAVIAVLLSPNHVQAEESNLYKIGRAAAYASHCGHRDLVSELQARYGDYRDFRTGRRKNDLQKYDRVRLACGDLKKNLEEFLEEVRALEAQDAANSTGSQVEPSDEGNGTDPQVELSDEEKQAALDRIYSDIMASILAKDGKWKSDRRGRLIEHISTYRNSETRGGGFKSLAACLSWDHENGALSYRGWAAEQRGDWPTSKYFTVQKCRNLKARRNLACECVSVDRNDENTLSLPDHILSRYERLIDAEVNEIGDQPESSD</sequence>
<reference evidence="4 5" key="1">
    <citation type="submission" date="2019-06" db="EMBL/GenBank/DDBJ databases">
        <title>Whole genome sequence for Rhodospirillaceae sp. R148.</title>
        <authorList>
            <person name="Wang G."/>
        </authorList>
    </citation>
    <scope>NUCLEOTIDE SEQUENCE [LARGE SCALE GENOMIC DNA]</scope>
    <source>
        <strain evidence="4 5">R148</strain>
    </source>
</reference>
<evidence type="ECO:0000313" key="5">
    <source>
        <dbReference type="Proteomes" id="UP000315252"/>
    </source>
</evidence>
<feature type="coiled-coil region" evidence="1">
    <location>
        <begin position="78"/>
        <end position="105"/>
    </location>
</feature>
<dbReference type="EMBL" id="VHSH01000012">
    <property type="protein sequence ID" value="TQV72479.1"/>
    <property type="molecule type" value="Genomic_DNA"/>
</dbReference>
<keyword evidence="5" id="KW-1185">Reference proteome</keyword>
<organism evidence="4 5">
    <name type="scientific">Denitrobaculum tricleocarpae</name>
    <dbReference type="NCBI Taxonomy" id="2591009"/>
    <lineage>
        <taxon>Bacteria</taxon>
        <taxon>Pseudomonadati</taxon>
        <taxon>Pseudomonadota</taxon>
        <taxon>Alphaproteobacteria</taxon>
        <taxon>Rhodospirillales</taxon>
        <taxon>Rhodospirillaceae</taxon>
        <taxon>Denitrobaculum</taxon>
    </lineage>
</organism>
<feature type="chain" id="PRO_5021897827" description="DUF1311 domain-containing protein" evidence="3">
    <location>
        <begin position="30"/>
        <end position="275"/>
    </location>
</feature>
<evidence type="ECO:0000256" key="3">
    <source>
        <dbReference type="SAM" id="SignalP"/>
    </source>
</evidence>
<evidence type="ECO:0000313" key="4">
    <source>
        <dbReference type="EMBL" id="TQV72479.1"/>
    </source>
</evidence>
<dbReference type="OrthoDB" id="9845668at2"/>
<keyword evidence="1" id="KW-0175">Coiled coil</keyword>
<evidence type="ECO:0000256" key="2">
    <source>
        <dbReference type="SAM" id="MobiDB-lite"/>
    </source>
</evidence>
<proteinExistence type="predicted"/>
<feature type="signal peptide" evidence="3">
    <location>
        <begin position="1"/>
        <end position="29"/>
    </location>
</feature>
<dbReference type="AlphaFoldDB" id="A0A545T5I9"/>
<evidence type="ECO:0000256" key="1">
    <source>
        <dbReference type="SAM" id="Coils"/>
    </source>
</evidence>
<dbReference type="RefSeq" id="WP_142899326.1">
    <property type="nucleotide sequence ID" value="NZ_ML660063.1"/>
</dbReference>
<keyword evidence="3" id="KW-0732">Signal</keyword>
<gene>
    <name evidence="4" type="ORF">FKG95_25760</name>
</gene>
<accession>A0A545T5I9</accession>
<comment type="caution">
    <text evidence="4">The sequence shown here is derived from an EMBL/GenBank/DDBJ whole genome shotgun (WGS) entry which is preliminary data.</text>
</comment>
<protein>
    <recommendedName>
        <fullName evidence="6">DUF1311 domain-containing protein</fullName>
    </recommendedName>
</protein>
<name>A0A545T5I9_9PROT</name>
<evidence type="ECO:0008006" key="6">
    <source>
        <dbReference type="Google" id="ProtNLM"/>
    </source>
</evidence>
<dbReference type="Proteomes" id="UP000315252">
    <property type="component" value="Unassembled WGS sequence"/>
</dbReference>
<feature type="region of interest" description="Disordered" evidence="2">
    <location>
        <begin position="106"/>
        <end position="132"/>
    </location>
</feature>